<dbReference type="EMBL" id="AM743176">
    <property type="protein sequence ID" value="CAN86556.1"/>
    <property type="molecule type" value="mRNA"/>
</dbReference>
<accession>B3CJF9</accession>
<protein>
    <submittedName>
        <fullName evidence="2">Pollen S</fullName>
    </submittedName>
</protein>
<reference evidence="2" key="1">
    <citation type="journal article" date="2009" name="Nature">
        <title>Identification of the pollen self-incompatibility determinant in Papaver rhoeas.</title>
        <authorList>
            <person name="Wheeler M.J."/>
            <person name="de Graaf B.H.J."/>
            <person name="Hadjiosif N."/>
            <person name="Perry R.M."/>
            <person name="Poulter N.S."/>
            <person name="Osman K."/>
            <person name="Vatovec S."/>
            <person name="Harper A."/>
            <person name="Franklin F.C.H."/>
            <person name="Franklin-Tong V.E."/>
        </authorList>
    </citation>
    <scope>NUCLEOTIDE SEQUENCE</scope>
</reference>
<proteinExistence type="evidence at transcript level"/>
<feature type="transmembrane region" description="Helical" evidence="1">
    <location>
        <begin position="102"/>
        <end position="120"/>
    </location>
</feature>
<sequence>MPRSGSVVTLFQFVGGLCTLLGVSVAIKAIFAQDYTLKDLIILIVLVALSIILGGPITLTCVKLLGLVLHRLSFSEDQKWVVAFGTAAICDVLLVPKNMLPMTIFSFLSSIMICVVAVGWDCDRSGMTEGFLVGFGKLLLVYLIKQDFTFSLLCGSVLCLAVVAKFTEGKAEATPNPNLAGKADSPHLITQA</sequence>
<gene>
    <name evidence="2" type="primary">pS</name>
</gene>
<keyword evidence="1" id="KW-0812">Transmembrane</keyword>
<keyword evidence="1" id="KW-0472">Membrane</keyword>
<organism evidence="2">
    <name type="scientific">Papaver rhoeas</name>
    <name type="common">Common poppy</name>
    <dbReference type="NCBI Taxonomy" id="33128"/>
    <lineage>
        <taxon>Eukaryota</taxon>
        <taxon>Viridiplantae</taxon>
        <taxon>Streptophyta</taxon>
        <taxon>Embryophyta</taxon>
        <taxon>Tracheophyta</taxon>
        <taxon>Spermatophyta</taxon>
        <taxon>Magnoliopsida</taxon>
        <taxon>Ranunculales</taxon>
        <taxon>Papaveraceae</taxon>
        <taxon>Papaveroideae</taxon>
        <taxon>Papaver</taxon>
    </lineage>
</organism>
<feature type="transmembrane region" description="Helical" evidence="1">
    <location>
        <begin position="42"/>
        <end position="68"/>
    </location>
</feature>
<name>B3CJF9_PAPRH</name>
<evidence type="ECO:0000313" key="2">
    <source>
        <dbReference type="EMBL" id="CAN86556.1"/>
    </source>
</evidence>
<evidence type="ECO:0000256" key="1">
    <source>
        <dbReference type="SAM" id="Phobius"/>
    </source>
</evidence>
<dbReference type="AlphaFoldDB" id="B3CJF9"/>
<keyword evidence="1" id="KW-1133">Transmembrane helix</keyword>